<keyword evidence="6" id="KW-0418">Kinase</keyword>
<protein>
    <recommendedName>
        <fullName evidence="2">histidine kinase</fullName>
        <ecNumber evidence="2">2.7.13.3</ecNumber>
    </recommendedName>
</protein>
<keyword evidence="8" id="KW-0902">Two-component regulatory system</keyword>
<reference evidence="12 13" key="1">
    <citation type="submission" date="2018-10" db="EMBL/GenBank/DDBJ databases">
        <title>Tessaracoccus antarcticuss sp. nov., isolated from sediment.</title>
        <authorList>
            <person name="Zhou L.Y."/>
            <person name="Du Z.J."/>
        </authorList>
    </citation>
    <scope>NUCLEOTIDE SEQUENCE [LARGE SCALE GENOMIC DNA]</scope>
    <source>
        <strain evidence="12 13">JDX10</strain>
    </source>
</reference>
<dbReference type="Proteomes" id="UP000275256">
    <property type="component" value="Unassembled WGS sequence"/>
</dbReference>
<evidence type="ECO:0000256" key="3">
    <source>
        <dbReference type="ARBA" id="ARBA00022553"/>
    </source>
</evidence>
<keyword evidence="10" id="KW-0812">Transmembrane</keyword>
<gene>
    <name evidence="12" type="ORF">EAX62_15695</name>
</gene>
<feature type="transmembrane region" description="Helical" evidence="10">
    <location>
        <begin position="52"/>
        <end position="80"/>
    </location>
</feature>
<comment type="catalytic activity">
    <reaction evidence="1">
        <text>ATP + protein L-histidine = ADP + protein N-phospho-L-histidine.</text>
        <dbReference type="EC" id="2.7.13.3"/>
    </reaction>
</comment>
<evidence type="ECO:0000256" key="10">
    <source>
        <dbReference type="SAM" id="Phobius"/>
    </source>
</evidence>
<evidence type="ECO:0000313" key="13">
    <source>
        <dbReference type="Proteomes" id="UP000275256"/>
    </source>
</evidence>
<dbReference type="EMBL" id="REFW01000006">
    <property type="protein sequence ID" value="RMB57481.1"/>
    <property type="molecule type" value="Genomic_DNA"/>
</dbReference>
<dbReference type="OrthoDB" id="227596at2"/>
<dbReference type="SUPFAM" id="SSF55874">
    <property type="entry name" value="ATPase domain of HSP90 chaperone/DNA topoisomerase II/histidine kinase"/>
    <property type="match status" value="1"/>
</dbReference>
<evidence type="ECO:0000256" key="6">
    <source>
        <dbReference type="ARBA" id="ARBA00022777"/>
    </source>
</evidence>
<keyword evidence="9" id="KW-0175">Coiled coil</keyword>
<keyword evidence="4" id="KW-0808">Transferase</keyword>
<dbReference type="InterPro" id="IPR050482">
    <property type="entry name" value="Sensor_HK_TwoCompSys"/>
</dbReference>
<keyword evidence="5" id="KW-0547">Nucleotide-binding</keyword>
<accession>A0A3M0FXQ7</accession>
<dbReference type="SUPFAM" id="SSF103473">
    <property type="entry name" value="MFS general substrate transporter"/>
    <property type="match status" value="1"/>
</dbReference>
<dbReference type="Gene3D" id="3.30.565.10">
    <property type="entry name" value="Histidine kinase-like ATPase, C-terminal domain"/>
    <property type="match status" value="1"/>
</dbReference>
<proteinExistence type="predicted"/>
<dbReference type="PANTHER" id="PTHR24421:SF10">
    <property type="entry name" value="NITRATE_NITRITE SENSOR PROTEIN NARQ"/>
    <property type="match status" value="1"/>
</dbReference>
<evidence type="ECO:0000313" key="12">
    <source>
        <dbReference type="EMBL" id="RMB57481.1"/>
    </source>
</evidence>
<feature type="transmembrane region" description="Helical" evidence="10">
    <location>
        <begin position="24"/>
        <end position="40"/>
    </location>
</feature>
<dbReference type="GO" id="GO:0016020">
    <property type="term" value="C:membrane"/>
    <property type="evidence" value="ECO:0007669"/>
    <property type="project" value="InterPro"/>
</dbReference>
<name>A0A3M0FXQ7_9ACTN</name>
<dbReference type="AlphaFoldDB" id="A0A3M0FXQ7"/>
<dbReference type="Pfam" id="PF07730">
    <property type="entry name" value="HisKA_3"/>
    <property type="match status" value="1"/>
</dbReference>
<dbReference type="CDD" id="cd16917">
    <property type="entry name" value="HATPase_UhpB-NarQ-NarX-like"/>
    <property type="match status" value="1"/>
</dbReference>
<evidence type="ECO:0000259" key="11">
    <source>
        <dbReference type="Pfam" id="PF07730"/>
    </source>
</evidence>
<organism evidence="12 13">
    <name type="scientific">Tessaracoccus antarcticus</name>
    <dbReference type="NCBI Taxonomy" id="2479848"/>
    <lineage>
        <taxon>Bacteria</taxon>
        <taxon>Bacillati</taxon>
        <taxon>Actinomycetota</taxon>
        <taxon>Actinomycetes</taxon>
        <taxon>Propionibacteriales</taxon>
        <taxon>Propionibacteriaceae</taxon>
        <taxon>Tessaracoccus</taxon>
    </lineage>
</organism>
<dbReference type="GO" id="GO:0005524">
    <property type="term" value="F:ATP binding"/>
    <property type="evidence" value="ECO:0007669"/>
    <property type="project" value="UniProtKB-KW"/>
</dbReference>
<dbReference type="Gene3D" id="1.20.5.1930">
    <property type="match status" value="1"/>
</dbReference>
<evidence type="ECO:0000256" key="7">
    <source>
        <dbReference type="ARBA" id="ARBA00022840"/>
    </source>
</evidence>
<dbReference type="InterPro" id="IPR036259">
    <property type="entry name" value="MFS_trans_sf"/>
</dbReference>
<evidence type="ECO:0000256" key="9">
    <source>
        <dbReference type="SAM" id="Coils"/>
    </source>
</evidence>
<evidence type="ECO:0000256" key="2">
    <source>
        <dbReference type="ARBA" id="ARBA00012438"/>
    </source>
</evidence>
<dbReference type="EC" id="2.7.13.3" evidence="2"/>
<sequence>MMGYGTLAVTMGYLSSEPPHATDLWSMVLLGLCGMAVLAGRRRHPRMAFAGVMVLSVLSALGGSAAECILPVIAVFVVGVRRPASTAWLGFVVALASGALMALVLPLRGRVGPPILGLAPSTAPRDTVLDWANSFFIIAVTLLVATLLGTNLGHRRRHIRQLTDRADRLAKERDQQAEIARSQERERIAREMHDVIAHSLSVMIAMSDGAHACMDERPSDARDAVALVSETGRKTLGEVRRLLGAVRDDGEGRTSEHGPQPDASQLLTLVTESVAAGLPACYVVTGTPPADPALELTVYRIVQESLTNVLRHARHAESVTVAVTWTMGEVTIVVDNTTSSATQQSSTGRGIPGMRERVALYDGVVQAGPHGDGGWRVFARLRWEG</sequence>
<feature type="coiled-coil region" evidence="9">
    <location>
        <begin position="159"/>
        <end position="186"/>
    </location>
</feature>
<dbReference type="RefSeq" id="WP_121902684.1">
    <property type="nucleotide sequence ID" value="NZ_REFW01000006.1"/>
</dbReference>
<keyword evidence="3" id="KW-0597">Phosphoprotein</keyword>
<dbReference type="InterPro" id="IPR036890">
    <property type="entry name" value="HATPase_C_sf"/>
</dbReference>
<evidence type="ECO:0000256" key="4">
    <source>
        <dbReference type="ARBA" id="ARBA00022679"/>
    </source>
</evidence>
<evidence type="ECO:0000256" key="5">
    <source>
        <dbReference type="ARBA" id="ARBA00022741"/>
    </source>
</evidence>
<evidence type="ECO:0000256" key="8">
    <source>
        <dbReference type="ARBA" id="ARBA00023012"/>
    </source>
</evidence>
<keyword evidence="13" id="KW-1185">Reference proteome</keyword>
<dbReference type="GO" id="GO:0000155">
    <property type="term" value="F:phosphorelay sensor kinase activity"/>
    <property type="evidence" value="ECO:0007669"/>
    <property type="project" value="InterPro"/>
</dbReference>
<keyword evidence="10" id="KW-1133">Transmembrane helix</keyword>
<dbReference type="PANTHER" id="PTHR24421">
    <property type="entry name" value="NITRATE/NITRITE SENSOR PROTEIN NARX-RELATED"/>
    <property type="match status" value="1"/>
</dbReference>
<evidence type="ECO:0000256" key="1">
    <source>
        <dbReference type="ARBA" id="ARBA00000085"/>
    </source>
</evidence>
<comment type="caution">
    <text evidence="12">The sequence shown here is derived from an EMBL/GenBank/DDBJ whole genome shotgun (WGS) entry which is preliminary data.</text>
</comment>
<keyword evidence="7" id="KW-0067">ATP-binding</keyword>
<feature type="domain" description="Signal transduction histidine kinase subgroup 3 dimerisation and phosphoacceptor" evidence="11">
    <location>
        <begin position="184"/>
        <end position="249"/>
    </location>
</feature>
<dbReference type="GO" id="GO:0046983">
    <property type="term" value="F:protein dimerization activity"/>
    <property type="evidence" value="ECO:0007669"/>
    <property type="project" value="InterPro"/>
</dbReference>
<feature type="transmembrane region" description="Helical" evidence="10">
    <location>
        <begin position="128"/>
        <end position="148"/>
    </location>
</feature>
<feature type="transmembrane region" description="Helical" evidence="10">
    <location>
        <begin position="86"/>
        <end position="107"/>
    </location>
</feature>
<keyword evidence="10" id="KW-0472">Membrane</keyword>
<dbReference type="InterPro" id="IPR011712">
    <property type="entry name" value="Sig_transdc_His_kin_sub3_dim/P"/>
</dbReference>